<evidence type="ECO:0000313" key="2">
    <source>
        <dbReference type="Proteomes" id="UP000621500"/>
    </source>
</evidence>
<proteinExistence type="predicted"/>
<dbReference type="Proteomes" id="UP000621500">
    <property type="component" value="Unassembled WGS sequence"/>
</dbReference>
<dbReference type="RefSeq" id="WP_203863031.1">
    <property type="nucleotide sequence ID" value="NZ_BAAAZQ010000051.1"/>
</dbReference>
<comment type="caution">
    <text evidence="1">The sequence shown here is derived from an EMBL/GenBank/DDBJ whole genome shotgun (WGS) entry which is preliminary data.</text>
</comment>
<accession>A0ABQ4F4H3</accession>
<sequence>MSPPGAQLLLARLLVEPALFADVRADPETFAARYGLPVADVRRLGATGEPGLYTTAAVTRLKKFEAVEVAFPATLRRCRAVWDDETIFDRYLARARLTTLRGVIALGERLGALVREATAPADLDVVADLHRYELLLHEVRLRALERAPTPAVAGPALGPGVTVATFGTPVSKVRRRVLDEAPFDDLRDRETHYVLAPGPDNTVRAHRIPSGLRNLLDNCDGTRTVPALGAALGLSVESVRHALASLRDKGVEVTGAW</sequence>
<dbReference type="EMBL" id="BONX01000087">
    <property type="protein sequence ID" value="GIH01815.1"/>
    <property type="molecule type" value="Genomic_DNA"/>
</dbReference>
<name>A0ABQ4F4H3_9ACTN</name>
<protein>
    <submittedName>
        <fullName evidence="1">Uncharacterized protein</fullName>
    </submittedName>
</protein>
<reference evidence="1 2" key="1">
    <citation type="submission" date="2021-01" db="EMBL/GenBank/DDBJ databases">
        <title>Whole genome shotgun sequence of Plantactinospora mayteni NBRC 109088.</title>
        <authorList>
            <person name="Komaki H."/>
            <person name="Tamura T."/>
        </authorList>
    </citation>
    <scope>NUCLEOTIDE SEQUENCE [LARGE SCALE GENOMIC DNA]</scope>
    <source>
        <strain evidence="1 2">NBRC 109088</strain>
    </source>
</reference>
<gene>
    <name evidence="1" type="ORF">Pma05_83870</name>
</gene>
<keyword evidence="2" id="KW-1185">Reference proteome</keyword>
<evidence type="ECO:0000313" key="1">
    <source>
        <dbReference type="EMBL" id="GIH01815.1"/>
    </source>
</evidence>
<organism evidence="1 2">
    <name type="scientific">Plantactinospora mayteni</name>
    <dbReference type="NCBI Taxonomy" id="566021"/>
    <lineage>
        <taxon>Bacteria</taxon>
        <taxon>Bacillati</taxon>
        <taxon>Actinomycetota</taxon>
        <taxon>Actinomycetes</taxon>
        <taxon>Micromonosporales</taxon>
        <taxon>Micromonosporaceae</taxon>
        <taxon>Plantactinospora</taxon>
    </lineage>
</organism>